<evidence type="ECO:0000313" key="18">
    <source>
        <dbReference type="Proteomes" id="UP001392437"/>
    </source>
</evidence>
<dbReference type="Pfam" id="PF01764">
    <property type="entry name" value="Lipase_3"/>
    <property type="match status" value="1"/>
</dbReference>
<keyword evidence="18" id="KW-1185">Reference proteome</keyword>
<accession>A0AAW0QNK1</accession>
<keyword evidence="9" id="KW-0442">Lipid degradation</keyword>
<protein>
    <recommendedName>
        <fullName evidence="14">sn-1-specific diacylglycerol lipase</fullName>
        <ecNumber evidence="14">3.1.1.116</ecNumber>
    </recommendedName>
</protein>
<feature type="region of interest" description="Disordered" evidence="15">
    <location>
        <begin position="403"/>
        <end position="747"/>
    </location>
</feature>
<comment type="caution">
    <text evidence="17">The sequence shown here is derived from an EMBL/GenBank/DDBJ whole genome shotgun (WGS) entry which is preliminary data.</text>
</comment>
<evidence type="ECO:0000256" key="7">
    <source>
        <dbReference type="ARBA" id="ARBA00022801"/>
    </source>
</evidence>
<evidence type="ECO:0000256" key="2">
    <source>
        <dbReference type="ARBA" id="ARBA00004651"/>
    </source>
</evidence>
<keyword evidence="5" id="KW-0812">Transmembrane</keyword>
<keyword evidence="8" id="KW-0106">Calcium</keyword>
<comment type="subcellular location">
    <subcellularLocation>
        <location evidence="2">Cell membrane</location>
        <topology evidence="2">Multi-pass membrane protein</topology>
    </subcellularLocation>
</comment>
<keyword evidence="3" id="KW-1003">Cell membrane</keyword>
<evidence type="ECO:0000256" key="1">
    <source>
        <dbReference type="ARBA" id="ARBA00001913"/>
    </source>
</evidence>
<keyword evidence="6" id="KW-0479">Metal-binding</keyword>
<keyword evidence="11" id="KW-0443">Lipid metabolism</keyword>
<evidence type="ECO:0000256" key="11">
    <source>
        <dbReference type="ARBA" id="ARBA00023098"/>
    </source>
</evidence>
<evidence type="ECO:0000256" key="10">
    <source>
        <dbReference type="ARBA" id="ARBA00022989"/>
    </source>
</evidence>
<evidence type="ECO:0000313" key="17">
    <source>
        <dbReference type="EMBL" id="KAK8109573.1"/>
    </source>
</evidence>
<dbReference type="CDD" id="cd00519">
    <property type="entry name" value="Lipase_3"/>
    <property type="match status" value="1"/>
</dbReference>
<organism evidence="17 18">
    <name type="scientific">Apiospora kogelbergensis</name>
    <dbReference type="NCBI Taxonomy" id="1337665"/>
    <lineage>
        <taxon>Eukaryota</taxon>
        <taxon>Fungi</taxon>
        <taxon>Dikarya</taxon>
        <taxon>Ascomycota</taxon>
        <taxon>Pezizomycotina</taxon>
        <taxon>Sordariomycetes</taxon>
        <taxon>Xylariomycetidae</taxon>
        <taxon>Amphisphaeriales</taxon>
        <taxon>Apiosporaceae</taxon>
        <taxon>Apiospora</taxon>
    </lineage>
</organism>
<dbReference type="Proteomes" id="UP001392437">
    <property type="component" value="Unassembled WGS sequence"/>
</dbReference>
<dbReference type="InterPro" id="IPR052214">
    <property type="entry name" value="DAG_Lipase-Related"/>
</dbReference>
<evidence type="ECO:0000256" key="8">
    <source>
        <dbReference type="ARBA" id="ARBA00022837"/>
    </source>
</evidence>
<reference evidence="17 18" key="1">
    <citation type="submission" date="2023-01" db="EMBL/GenBank/DDBJ databases">
        <title>Analysis of 21 Apiospora genomes using comparative genomics revels a genus with tremendous synthesis potential of carbohydrate active enzymes and secondary metabolites.</title>
        <authorList>
            <person name="Sorensen T."/>
        </authorList>
    </citation>
    <scope>NUCLEOTIDE SEQUENCE [LARGE SCALE GENOMIC DNA]</scope>
    <source>
        <strain evidence="17 18">CBS 117206</strain>
    </source>
</reference>
<name>A0AAW0QNK1_9PEZI</name>
<comment type="catalytic activity">
    <reaction evidence="13">
        <text>a 1,2-diacyl-sn-glycerol + H2O = a 2-acylglycerol + a fatty acid + H(+)</text>
        <dbReference type="Rhea" id="RHEA:33275"/>
        <dbReference type="ChEBI" id="CHEBI:15377"/>
        <dbReference type="ChEBI" id="CHEBI:15378"/>
        <dbReference type="ChEBI" id="CHEBI:17389"/>
        <dbReference type="ChEBI" id="CHEBI:17815"/>
        <dbReference type="ChEBI" id="CHEBI:28868"/>
        <dbReference type="EC" id="3.1.1.116"/>
    </reaction>
    <physiologicalReaction direction="left-to-right" evidence="13">
        <dbReference type="Rhea" id="RHEA:33276"/>
    </physiologicalReaction>
</comment>
<dbReference type="EMBL" id="JAQQWP010000007">
    <property type="protein sequence ID" value="KAK8109573.1"/>
    <property type="molecule type" value="Genomic_DNA"/>
</dbReference>
<evidence type="ECO:0000256" key="9">
    <source>
        <dbReference type="ARBA" id="ARBA00022963"/>
    </source>
</evidence>
<evidence type="ECO:0000259" key="16">
    <source>
        <dbReference type="Pfam" id="PF01764"/>
    </source>
</evidence>
<gene>
    <name evidence="17" type="ORF">PG999_007710</name>
</gene>
<dbReference type="InterPro" id="IPR029058">
    <property type="entry name" value="AB_hydrolase_fold"/>
</dbReference>
<feature type="compositionally biased region" description="Basic and acidic residues" evidence="15">
    <location>
        <begin position="1"/>
        <end position="11"/>
    </location>
</feature>
<keyword evidence="12" id="KW-0472">Membrane</keyword>
<dbReference type="PANTHER" id="PTHR45792">
    <property type="entry name" value="DIACYLGLYCEROL LIPASE HOMOLOG-RELATED"/>
    <property type="match status" value="1"/>
</dbReference>
<dbReference type="SUPFAM" id="SSF53474">
    <property type="entry name" value="alpha/beta-Hydrolases"/>
    <property type="match status" value="1"/>
</dbReference>
<keyword evidence="10" id="KW-1133">Transmembrane helix</keyword>
<feature type="compositionally biased region" description="Acidic residues" evidence="15">
    <location>
        <begin position="427"/>
        <end position="444"/>
    </location>
</feature>
<keyword evidence="4" id="KW-0597">Phosphoprotein</keyword>
<dbReference type="PANTHER" id="PTHR45792:SF7">
    <property type="entry name" value="PUTATIVE (AFU_ORTHOLOGUE AFUA_6G02710)-RELATED"/>
    <property type="match status" value="1"/>
</dbReference>
<proteinExistence type="predicted"/>
<feature type="compositionally biased region" description="Polar residues" evidence="15">
    <location>
        <begin position="717"/>
        <end position="727"/>
    </location>
</feature>
<feature type="compositionally biased region" description="Basic and acidic residues" evidence="15">
    <location>
        <begin position="36"/>
        <end position="54"/>
    </location>
</feature>
<dbReference type="Gene3D" id="3.40.50.1820">
    <property type="entry name" value="alpha/beta hydrolase"/>
    <property type="match status" value="1"/>
</dbReference>
<evidence type="ECO:0000256" key="12">
    <source>
        <dbReference type="ARBA" id="ARBA00023136"/>
    </source>
</evidence>
<feature type="compositionally biased region" description="Polar residues" evidence="15">
    <location>
        <begin position="609"/>
        <end position="624"/>
    </location>
</feature>
<feature type="compositionally biased region" description="Basic and acidic residues" evidence="15">
    <location>
        <begin position="550"/>
        <end position="566"/>
    </location>
</feature>
<feature type="compositionally biased region" description="Polar residues" evidence="15">
    <location>
        <begin position="466"/>
        <end position="476"/>
    </location>
</feature>
<evidence type="ECO:0000256" key="3">
    <source>
        <dbReference type="ARBA" id="ARBA00022475"/>
    </source>
</evidence>
<dbReference type="InterPro" id="IPR002921">
    <property type="entry name" value="Fungal_lipase-type"/>
</dbReference>
<feature type="compositionally biased region" description="Polar residues" evidence="15">
    <location>
        <begin position="671"/>
        <end position="681"/>
    </location>
</feature>
<sequence>MEIHHHDDHAQNESSDELTELPGDESHGQSQQQLEEQQHHHEQELEHQQQEHQHLASISPGKTLLPPPIAGAVSLAARSTAFAIRATTFVGSLGFTAAKFTTLSSLELSRAFFETVLSRAGRDVISGSRTDLGRHNAESLLERGLDGIHQALLQAVFWTATGFQVTETSVTAASQVSQLLLSVLDQFFGSTDSSRAIASIITLIRREFQNPATGVQGEKVGVIDIVLALAGLAYLQNSCRKSIQEQIKSNGQEETIWDVVVLNDGERFDVHEDSLYGTHSRGNYAQQSVRSVRSARGRDGIIGALQQHGDHENDDEDDLPEINLRKQIMSALPRDANVSITTSTTTTKIITVEIKGTPDVPIITPDGADMIESEIVNPVNPLATGVRDTTPIYRVVYRISRNTSRSTAVEQDVEDDPDDTKPRVEALDEEDDSSSEEEEHEEEVVEKVLDKPLPLLPPRTPRSSTMPVQSPQQAKTSEGPKRMQRSTSSAGSTGSNHATSPKERNSQIPLPKPPPENAANQKRQRQPLNGPKKPEDTPVTPQSTNKPAAKPKDNDPVATKPGEKRGGLRNAFKKSSVTGLANLLNKDPTTETVPAANKAKTGMRPPWGSNKSSQNSHQRNQTVMTPARSAVPNRTPNLIPAREAPRAPQRGNPNYFSSRDLGTMEDGPGHSRSQSRSSYIAVQQRRRNSTVSQTDTFSIQSYESRPGSPTYYRSEFRSSNVPKSKSGNEGGELVPPSPQRHPNRTRMGGLYSPSIYTLRTSPSQTSLVLSSYHQKSAYSDSEALDTLRRTGMVGGMFPNFHILRNITRYSRYASAAYGSNFLKFMGISKQMPQLKALDDMHQDVRSFAHHTELPPDSILLSSYVDPQGGSDSTGSTDTGVPLVHTIALDEQSKAVVLSCRGTLGFEDVLADMMCEYDDLLWRGKNYKVHKGIHASARRLLYGGDGRVLVTLKETLEEFPDYGLVLCGHSLGGAVTALLGAMLAEPATTGTAFVTSAQQHRRLLTEGEGSSADNGAICLPPGRPIHVYAYGPPSTMSPSLQKATRGLITSVVHGNDLVPYLSLGVLHDFQALALAFKTDNSEAKAEVRRRIWEGFQSGVADRWYSNPPKYRDEEDDKWAYAALKTLRASMMSPKLMPPGEVFAVESTPCLRRDAFLQVGEEQIGRPATRIVLKYVRDVESRFGEVRFGASMLTDHSPGRYEDALRRLTLGVVES</sequence>
<evidence type="ECO:0000256" key="15">
    <source>
        <dbReference type="SAM" id="MobiDB-lite"/>
    </source>
</evidence>
<feature type="domain" description="Fungal lipase-type" evidence="16">
    <location>
        <begin position="896"/>
        <end position="1061"/>
    </location>
</feature>
<evidence type="ECO:0000256" key="13">
    <source>
        <dbReference type="ARBA" id="ARBA00024531"/>
    </source>
</evidence>
<comment type="cofactor">
    <cofactor evidence="1">
        <name>Ca(2+)</name>
        <dbReference type="ChEBI" id="CHEBI:29108"/>
    </cofactor>
</comment>
<feature type="compositionally biased region" description="Polar residues" evidence="15">
    <location>
        <begin position="485"/>
        <end position="499"/>
    </location>
</feature>
<dbReference type="EC" id="3.1.1.116" evidence="14"/>
<dbReference type="GO" id="GO:0046340">
    <property type="term" value="P:diacylglycerol catabolic process"/>
    <property type="evidence" value="ECO:0007669"/>
    <property type="project" value="TreeGrafter"/>
</dbReference>
<dbReference type="GO" id="GO:0046872">
    <property type="term" value="F:metal ion binding"/>
    <property type="evidence" value="ECO:0007669"/>
    <property type="project" value="UniProtKB-KW"/>
</dbReference>
<dbReference type="GO" id="GO:0016298">
    <property type="term" value="F:lipase activity"/>
    <property type="evidence" value="ECO:0007669"/>
    <property type="project" value="TreeGrafter"/>
</dbReference>
<evidence type="ECO:0000256" key="14">
    <source>
        <dbReference type="ARBA" id="ARBA00026104"/>
    </source>
</evidence>
<evidence type="ECO:0000256" key="4">
    <source>
        <dbReference type="ARBA" id="ARBA00022553"/>
    </source>
</evidence>
<feature type="compositionally biased region" description="Acidic residues" evidence="15">
    <location>
        <begin position="14"/>
        <end position="23"/>
    </location>
</feature>
<evidence type="ECO:0000256" key="6">
    <source>
        <dbReference type="ARBA" id="ARBA00022723"/>
    </source>
</evidence>
<dbReference type="AlphaFoldDB" id="A0AAW0QNK1"/>
<keyword evidence="7" id="KW-0378">Hydrolase</keyword>
<evidence type="ECO:0000256" key="5">
    <source>
        <dbReference type="ARBA" id="ARBA00022692"/>
    </source>
</evidence>
<dbReference type="GO" id="GO:0005886">
    <property type="term" value="C:plasma membrane"/>
    <property type="evidence" value="ECO:0007669"/>
    <property type="project" value="UniProtKB-SubCell"/>
</dbReference>
<feature type="compositionally biased region" description="Polar residues" evidence="15">
    <location>
        <begin position="689"/>
        <end position="703"/>
    </location>
</feature>
<feature type="region of interest" description="Disordered" evidence="15">
    <location>
        <begin position="1"/>
        <end position="63"/>
    </location>
</feature>
<dbReference type="GO" id="GO:0019369">
    <property type="term" value="P:arachidonate metabolic process"/>
    <property type="evidence" value="ECO:0007669"/>
    <property type="project" value="TreeGrafter"/>
</dbReference>